<reference evidence="1 2" key="1">
    <citation type="journal article" date="2015" name="PLoS Negl. Trop. Dis.">
        <title>Distribution of Plasmids in Distinct Leptospira Pathogenic Species.</title>
        <authorList>
            <person name="Wang Y."/>
            <person name="Zhuang X."/>
            <person name="Zhong Y."/>
            <person name="Zhang C."/>
            <person name="Zhang Y."/>
            <person name="Zeng L."/>
            <person name="Zhu Y."/>
            <person name="He P."/>
            <person name="Dong K."/>
            <person name="Pal U."/>
            <person name="Guo X."/>
            <person name="Qin J."/>
        </authorList>
    </citation>
    <scope>NUCLEOTIDE SEQUENCE [LARGE SCALE GENOMIC DNA]</scope>
    <source>
        <strain evidence="1 2">56604</strain>
    </source>
</reference>
<dbReference type="PATRIC" id="fig|280505.15.peg.2001"/>
<organism evidence="1">
    <name type="scientific">Leptospira borgpetersenii serovar Ballum</name>
    <dbReference type="NCBI Taxonomy" id="280505"/>
    <lineage>
        <taxon>Bacteria</taxon>
        <taxon>Pseudomonadati</taxon>
        <taxon>Spirochaetota</taxon>
        <taxon>Spirochaetia</taxon>
        <taxon>Leptospirales</taxon>
        <taxon>Leptospiraceae</taxon>
        <taxon>Leptospira</taxon>
    </lineage>
</organism>
<sequence>MGKTKNSAYVAFINEISINSSEMDSNFLIIWKDEKHYLRHLNRLRQQFTIEYMNKNLFESPF</sequence>
<accession>A0A0E3B528</accession>
<proteinExistence type="predicted"/>
<gene>
    <name evidence="1" type="ORF">LBBP_02041</name>
</gene>
<protein>
    <submittedName>
        <fullName evidence="1">Uncharacterized protein</fullName>
    </submittedName>
</protein>
<evidence type="ECO:0000313" key="2">
    <source>
        <dbReference type="Proteomes" id="UP000058857"/>
    </source>
</evidence>
<dbReference type="Proteomes" id="UP000058857">
    <property type="component" value="Chromosome 1"/>
</dbReference>
<evidence type="ECO:0000313" key="1">
    <source>
        <dbReference type="EMBL" id="ALO26309.1"/>
    </source>
</evidence>
<dbReference type="EMBL" id="CP012029">
    <property type="protein sequence ID" value="ALO26309.1"/>
    <property type="molecule type" value="Genomic_DNA"/>
</dbReference>
<name>A0A0E3B528_LEPBO</name>
<dbReference type="AlphaFoldDB" id="A0A0E3B528"/>